<evidence type="ECO:0000313" key="1">
    <source>
        <dbReference type="EMBL" id="GAA4313631.1"/>
    </source>
</evidence>
<organism evidence="1 2">
    <name type="scientific">Streptomyces venetus</name>
    <dbReference type="NCBI Taxonomy" id="1701086"/>
    <lineage>
        <taxon>Bacteria</taxon>
        <taxon>Bacillati</taxon>
        <taxon>Actinomycetota</taxon>
        <taxon>Actinomycetes</taxon>
        <taxon>Kitasatosporales</taxon>
        <taxon>Streptomycetaceae</taxon>
        <taxon>Streptomyces</taxon>
    </lineage>
</organism>
<proteinExistence type="predicted"/>
<comment type="caution">
    <text evidence="1">The sequence shown here is derived from an EMBL/GenBank/DDBJ whole genome shotgun (WGS) entry which is preliminary data.</text>
</comment>
<name>A0ABP8FYN1_9ACTN</name>
<evidence type="ECO:0000313" key="2">
    <source>
        <dbReference type="Proteomes" id="UP001501115"/>
    </source>
</evidence>
<keyword evidence="2" id="KW-1185">Reference proteome</keyword>
<dbReference type="Proteomes" id="UP001501115">
    <property type="component" value="Unassembled WGS sequence"/>
</dbReference>
<reference evidence="2" key="1">
    <citation type="journal article" date="2019" name="Int. J. Syst. Evol. Microbiol.">
        <title>The Global Catalogue of Microorganisms (GCM) 10K type strain sequencing project: providing services to taxonomists for standard genome sequencing and annotation.</title>
        <authorList>
            <consortium name="The Broad Institute Genomics Platform"/>
            <consortium name="The Broad Institute Genome Sequencing Center for Infectious Disease"/>
            <person name="Wu L."/>
            <person name="Ma J."/>
        </authorList>
    </citation>
    <scope>NUCLEOTIDE SEQUENCE [LARGE SCALE GENOMIC DNA]</scope>
    <source>
        <strain evidence="2">JCM 31290</strain>
    </source>
</reference>
<dbReference type="EMBL" id="BAABET010000005">
    <property type="protein sequence ID" value="GAA4313631.1"/>
    <property type="molecule type" value="Genomic_DNA"/>
</dbReference>
<gene>
    <name evidence="1" type="ORF">GCM10023086_34570</name>
</gene>
<sequence>MHERVGTGAHGDAVRLQGPEVLGGYVFVIEGDHIAPSRELAQRVEVAIVADDDIAHDLRSGILRGVTEKLEPDAQRDTSLVCHTSELATADHADYRERHSPRVSAAPRWLVSRPSRLRPDRLRPSTAIHRKIAREGG</sequence>
<accession>A0ABP8FYN1</accession>
<protein>
    <submittedName>
        <fullName evidence="1">Uncharacterized protein</fullName>
    </submittedName>
</protein>